<dbReference type="GO" id="GO:0003887">
    <property type="term" value="F:DNA-directed DNA polymerase activity"/>
    <property type="evidence" value="ECO:0007669"/>
    <property type="project" value="UniProtKB-KW"/>
</dbReference>
<evidence type="ECO:0000256" key="4">
    <source>
        <dbReference type="ARBA" id="ARBA00022695"/>
    </source>
</evidence>
<dbReference type="InterPro" id="IPR043502">
    <property type="entry name" value="DNA/RNA_pol_sf"/>
</dbReference>
<evidence type="ECO:0000313" key="11">
    <source>
        <dbReference type="Proteomes" id="UP000197679"/>
    </source>
</evidence>
<name>A0A218NMB6_9ARCH</name>
<dbReference type="PANTHER" id="PTHR10322:SF23">
    <property type="entry name" value="DNA POLYMERASE DELTA CATALYTIC SUBUNIT"/>
    <property type="match status" value="1"/>
</dbReference>
<evidence type="ECO:0000256" key="6">
    <source>
        <dbReference type="ARBA" id="ARBA00023125"/>
    </source>
</evidence>
<proteinExistence type="inferred from homology"/>
<dbReference type="SUPFAM" id="SSF53098">
    <property type="entry name" value="Ribonuclease H-like"/>
    <property type="match status" value="1"/>
</dbReference>
<evidence type="ECO:0000259" key="8">
    <source>
        <dbReference type="Pfam" id="PF00136"/>
    </source>
</evidence>
<dbReference type="GO" id="GO:0006261">
    <property type="term" value="P:DNA-templated DNA replication"/>
    <property type="evidence" value="ECO:0007669"/>
    <property type="project" value="TreeGrafter"/>
</dbReference>
<dbReference type="InterPro" id="IPR023211">
    <property type="entry name" value="DNA_pol_palm_dom_sf"/>
</dbReference>
<keyword evidence="4" id="KW-0548">Nucleotidyltransferase</keyword>
<dbReference type="EC" id="2.7.7.7" evidence="2"/>
<dbReference type="GO" id="GO:0000166">
    <property type="term" value="F:nucleotide binding"/>
    <property type="evidence" value="ECO:0007669"/>
    <property type="project" value="InterPro"/>
</dbReference>
<keyword evidence="3" id="KW-0808">Transferase</keyword>
<dbReference type="InterPro" id="IPR006133">
    <property type="entry name" value="DNA-dir_DNA_pol_B_exonuc"/>
</dbReference>
<comment type="similarity">
    <text evidence="1">Belongs to the DNA polymerase type-B family.</text>
</comment>
<organism evidence="10 11">
    <name type="scientific">Candidatus Mancarchaeum acidiphilum</name>
    <dbReference type="NCBI Taxonomy" id="1920749"/>
    <lineage>
        <taxon>Archaea</taxon>
        <taxon>Candidatus Micrarchaeota</taxon>
        <taxon>Candidatus Mancarchaeum</taxon>
    </lineage>
</organism>
<dbReference type="Gene3D" id="3.30.342.10">
    <property type="entry name" value="DNA Polymerase, chain B, domain 1"/>
    <property type="match status" value="1"/>
</dbReference>
<dbReference type="SUPFAM" id="SSF56672">
    <property type="entry name" value="DNA/RNA polymerases"/>
    <property type="match status" value="1"/>
</dbReference>
<dbReference type="InterPro" id="IPR036397">
    <property type="entry name" value="RNaseH_sf"/>
</dbReference>
<reference evidence="10 11" key="1">
    <citation type="journal article" date="2017" name="Nat. Commun.">
        <title>'ARMAN' archaea depend on association with euryarchaeal host in culture and in situ.</title>
        <authorList>
            <person name="Golyshina O."/>
            <person name="Toshchakov S."/>
            <person name="Makarova K."/>
            <person name="Gavrilov S."/>
            <person name="Korzhenkov A."/>
            <person name="La Cono V."/>
            <person name="Arcadi E."/>
            <person name="Nechitaylo T."/>
            <person name="Ferrer M."/>
            <person name="Kublanov I."/>
            <person name="Wolf Y."/>
            <person name="Yakimov M."/>
            <person name="Golyshin P."/>
            <person name="Slesarev A."/>
            <person name="Kozyavkin S."/>
        </authorList>
    </citation>
    <scope>NUCLEOTIDE SEQUENCE [LARGE SCALE GENOMIC DNA]</scope>
    <source>
        <strain evidence="10 11">Mia14</strain>
    </source>
</reference>
<evidence type="ECO:0000259" key="9">
    <source>
        <dbReference type="Pfam" id="PF03104"/>
    </source>
</evidence>
<sequence>MIKLEDNEKPYGNYVDGALLDIDYVIPEENKAWIRFSVKGTDGKNYLFYDKKFVPYFYFIPDTKIGVEEIKKLKAQAGGQIKVPSRVEKETKALFGKPTAVFKVVTDIPTDVSAFADSFKKFGRCYEYDIPFGRRYLIDNNIIPLINYRFYLKDDDLVKVEPLEDKKSEVKLNYLCFDIETYNPHGMSRPEVDPVIMISYSYHSNDSDGNGVITTKKVNLPYVTYVEKEEQLFSEFENLLDKLDIDIVTGYNSATFDVRYMLDRAKALKIKFNMARYKDRETRIERYGLAEKVRIAGRVHVDTYLVVKFIAVVGAAEYILKLDNFKLKTVYDAVSGDTKHNVEKLDIWKLWDNGGEDLLELTKYNLSDSESLRKVYETFIPIMIELTRTTGNVLSDIAVSTTGQMVEFMLMRYAQEFGELIPNKPSSEDIRKRAMEPVVGAYVVTPEPGIYSNIAIFDFRGLYPSIIISHNIDPSSICDGSNENYCKDVYESPTGTKFSKTRKSIMPTILLILINQRAEVKKLYKLDKDNILLGSRSQALKIVSNSFYGYMGYIRSRWYSRECAGSVTAYGREYIHKLKDLAESKGFKVIYGDTDSIMFLLGNKTKDDAMKFLSDYNATLPEGMNLELEDFYTRGVFVGKKIQKGTTGAKKKYAMLSESGKIKIRGFELVRRDWSKVARDTQLKVLNEILKEGDAKKAVDIVRDVIAKIREGNMPIKEFAIITQLRKSIKNYTSKSPELVAAKKAIDQGLKTEDDLKDSVITYVITKDGASISDKASLLEFAKSYDPEYYINHQILPATLKILKELGYDEDYIKNLGTQKKL</sequence>
<dbReference type="Proteomes" id="UP000197679">
    <property type="component" value="Chromosome"/>
</dbReference>
<dbReference type="Gene3D" id="1.10.287.690">
    <property type="entry name" value="Helix hairpin bin"/>
    <property type="match status" value="1"/>
</dbReference>
<dbReference type="Pfam" id="PF00136">
    <property type="entry name" value="DNA_pol_B"/>
    <property type="match status" value="1"/>
</dbReference>
<dbReference type="Gene3D" id="3.30.420.10">
    <property type="entry name" value="Ribonuclease H-like superfamily/Ribonuclease H"/>
    <property type="match status" value="1"/>
</dbReference>
<dbReference type="NCBIfam" id="TIGR00592">
    <property type="entry name" value="pol2"/>
    <property type="match status" value="1"/>
</dbReference>
<dbReference type="SMART" id="SM00486">
    <property type="entry name" value="POLBc"/>
    <property type="match status" value="1"/>
</dbReference>
<dbReference type="PRINTS" id="PR00106">
    <property type="entry name" value="DNAPOLB"/>
</dbReference>
<keyword evidence="6" id="KW-0238">DNA-binding</keyword>
<dbReference type="AlphaFoldDB" id="A0A218NMB6"/>
<evidence type="ECO:0000256" key="3">
    <source>
        <dbReference type="ARBA" id="ARBA00022679"/>
    </source>
</evidence>
<dbReference type="InterPro" id="IPR050240">
    <property type="entry name" value="DNA_pol_type-B"/>
</dbReference>
<protein>
    <recommendedName>
        <fullName evidence="2">DNA-directed DNA polymerase</fullName>
        <ecNumber evidence="2">2.7.7.7</ecNumber>
    </recommendedName>
</protein>
<dbReference type="GO" id="GO:0003677">
    <property type="term" value="F:DNA binding"/>
    <property type="evidence" value="ECO:0007669"/>
    <property type="project" value="UniProtKB-KW"/>
</dbReference>
<evidence type="ECO:0000256" key="1">
    <source>
        <dbReference type="ARBA" id="ARBA00005755"/>
    </source>
</evidence>
<dbReference type="InterPro" id="IPR006134">
    <property type="entry name" value="DNA-dir_DNA_pol_B_multi_dom"/>
</dbReference>
<dbReference type="Gene3D" id="3.90.1600.10">
    <property type="entry name" value="Palm domain of DNA polymerase"/>
    <property type="match status" value="1"/>
</dbReference>
<evidence type="ECO:0000256" key="5">
    <source>
        <dbReference type="ARBA" id="ARBA00022932"/>
    </source>
</evidence>
<comment type="catalytic activity">
    <reaction evidence="7">
        <text>DNA(n) + a 2'-deoxyribonucleoside 5'-triphosphate = DNA(n+1) + diphosphate</text>
        <dbReference type="Rhea" id="RHEA:22508"/>
        <dbReference type="Rhea" id="RHEA-COMP:17339"/>
        <dbReference type="Rhea" id="RHEA-COMP:17340"/>
        <dbReference type="ChEBI" id="CHEBI:33019"/>
        <dbReference type="ChEBI" id="CHEBI:61560"/>
        <dbReference type="ChEBI" id="CHEBI:173112"/>
        <dbReference type="EC" id="2.7.7.7"/>
    </reaction>
</comment>
<feature type="domain" description="DNA-directed DNA polymerase family B exonuclease" evidence="9">
    <location>
        <begin position="125"/>
        <end position="329"/>
    </location>
</feature>
<evidence type="ECO:0000256" key="7">
    <source>
        <dbReference type="ARBA" id="ARBA00049244"/>
    </source>
</evidence>
<keyword evidence="5" id="KW-0239">DNA-directed DNA polymerase</keyword>
<dbReference type="Gene3D" id="1.10.132.60">
    <property type="entry name" value="DNA polymerase family B, C-terminal domain"/>
    <property type="match status" value="1"/>
</dbReference>
<feature type="domain" description="DNA-directed DNA polymerase family B multifunctional" evidence="8">
    <location>
        <begin position="403"/>
        <end position="805"/>
    </location>
</feature>
<keyword evidence="11" id="KW-1185">Reference proteome</keyword>
<dbReference type="EMBL" id="CP019964">
    <property type="protein sequence ID" value="ASI13609.1"/>
    <property type="molecule type" value="Genomic_DNA"/>
</dbReference>
<evidence type="ECO:0000313" key="10">
    <source>
        <dbReference type="EMBL" id="ASI13609.1"/>
    </source>
</evidence>
<dbReference type="InterPro" id="IPR042087">
    <property type="entry name" value="DNA_pol_B_thumb"/>
</dbReference>
<dbReference type="InterPro" id="IPR006172">
    <property type="entry name" value="DNA-dir_DNA_pol_B"/>
</dbReference>
<dbReference type="Pfam" id="PF03104">
    <property type="entry name" value="DNA_pol_B_exo1"/>
    <property type="match status" value="1"/>
</dbReference>
<gene>
    <name evidence="10" type="ORF">Mia14_0279</name>
</gene>
<dbReference type="PANTHER" id="PTHR10322">
    <property type="entry name" value="DNA POLYMERASE CATALYTIC SUBUNIT"/>
    <property type="match status" value="1"/>
</dbReference>
<dbReference type="InterPro" id="IPR012337">
    <property type="entry name" value="RNaseH-like_sf"/>
</dbReference>
<evidence type="ECO:0000256" key="2">
    <source>
        <dbReference type="ARBA" id="ARBA00012417"/>
    </source>
</evidence>
<dbReference type="KEGG" id="marh:Mia14_0279"/>
<accession>A0A218NMB6</accession>